<dbReference type="Pfam" id="PF12897">
    <property type="entry name" value="Asp_aminotransf"/>
    <property type="match status" value="1"/>
</dbReference>
<dbReference type="SUPFAM" id="SSF53383">
    <property type="entry name" value="PLP-dependent transferases"/>
    <property type="match status" value="1"/>
</dbReference>
<reference evidence="1 2" key="1">
    <citation type="submission" date="2019-07" db="EMBL/GenBank/DDBJ databases">
        <title>Microlunatus dokdonensis sp. nov. isolated from the rhizospheric soil of the wild plant Elymus tsukushiensis.</title>
        <authorList>
            <person name="Ghim S.-Y."/>
            <person name="Hwang Y.-J."/>
            <person name="Son J.-S."/>
            <person name="Shin J.-H."/>
        </authorList>
    </citation>
    <scope>NUCLEOTIDE SEQUENCE [LARGE SCALE GENOMIC DNA]</scope>
    <source>
        <strain evidence="1 2">KUDC0627</strain>
    </source>
</reference>
<dbReference type="EMBL" id="CP041692">
    <property type="protein sequence ID" value="QDP95469.1"/>
    <property type="molecule type" value="Genomic_DNA"/>
</dbReference>
<keyword evidence="1" id="KW-0032">Aminotransferase</keyword>
<dbReference type="OrthoDB" id="9802328at2"/>
<accession>A0A516PWD7</accession>
<dbReference type="InterPro" id="IPR015424">
    <property type="entry name" value="PyrdxlP-dep_Trfase"/>
</dbReference>
<gene>
    <name evidence="1" type="ORF">FOE78_05720</name>
</gene>
<sequence length="428" mass="46326">MSLADLSPAELSALHEELTTRYEELKPAGLKLDLTRGKPSAEQLDLSNELLGLPGPDHTVDAAGVDVRNYGGLQGLQEIRQIFGDLLGIPADQLIAADNSSLSIMHDSLTFALLHGRPGGAPWARLQARGETIKVLCPTPGYDRHFMLSEALGFELIPVDLDVDGPDLDTIKKLAAEDPLIKAIWVVPTYANPNGAVYSSEVTRELVSMPTAADDFTILWDNAYAVHHLTDDEIKPVDVLGLAAEARHPDRVFVYASSSKITFAGAGVSFFGGSKTIIDWYLANLSKRTIGPDKINQLRHALFLKDADGVRALMRRHRAIIEPKFAAVEEILADRLGSYEVARWTEPQGGYFISLDVAEHTAAEVVRLAKEAGIALTPAGSAYPYGKDPADKNIRIAPTFPPLAQVRTAIDGLATCVLLAAVTRRLAQ</sequence>
<dbReference type="InterPro" id="IPR024551">
    <property type="entry name" value="AspAT_Ic"/>
</dbReference>
<dbReference type="Gene3D" id="3.40.640.10">
    <property type="entry name" value="Type I PLP-dependent aspartate aminotransferase-like (Major domain)"/>
    <property type="match status" value="1"/>
</dbReference>
<name>A0A516PWD7_9ACTN</name>
<dbReference type="KEGG" id="mik:FOE78_05720"/>
<dbReference type="Proteomes" id="UP000319263">
    <property type="component" value="Chromosome"/>
</dbReference>
<dbReference type="InterPro" id="IPR015421">
    <property type="entry name" value="PyrdxlP-dep_Trfase_major"/>
</dbReference>
<dbReference type="PANTHER" id="PTHR43799:SF1">
    <property type="entry name" value="ASPARTATE AMINOTRANSFERASE"/>
    <property type="match status" value="1"/>
</dbReference>
<dbReference type="GO" id="GO:0004069">
    <property type="term" value="F:L-aspartate:2-oxoglutarate aminotransferase activity"/>
    <property type="evidence" value="ECO:0007669"/>
    <property type="project" value="InterPro"/>
</dbReference>
<dbReference type="CDD" id="cd00609">
    <property type="entry name" value="AAT_like"/>
    <property type="match status" value="1"/>
</dbReference>
<evidence type="ECO:0000313" key="2">
    <source>
        <dbReference type="Proteomes" id="UP000319263"/>
    </source>
</evidence>
<proteinExistence type="predicted"/>
<protein>
    <submittedName>
        <fullName evidence="1">Aminotransferase</fullName>
    </submittedName>
</protein>
<keyword evidence="2" id="KW-1185">Reference proteome</keyword>
<dbReference type="AlphaFoldDB" id="A0A516PWD7"/>
<organism evidence="1 2">
    <name type="scientific">Microlunatus elymi</name>
    <dbReference type="NCBI Taxonomy" id="2596828"/>
    <lineage>
        <taxon>Bacteria</taxon>
        <taxon>Bacillati</taxon>
        <taxon>Actinomycetota</taxon>
        <taxon>Actinomycetes</taxon>
        <taxon>Propionibacteriales</taxon>
        <taxon>Propionibacteriaceae</taxon>
        <taxon>Microlunatus</taxon>
    </lineage>
</organism>
<dbReference type="PANTHER" id="PTHR43799">
    <property type="entry name" value="AMINOTRANSFERASE, PUTATIVE-RELATED"/>
    <property type="match status" value="1"/>
</dbReference>
<evidence type="ECO:0000313" key="1">
    <source>
        <dbReference type="EMBL" id="QDP95469.1"/>
    </source>
</evidence>
<dbReference type="InterPro" id="IPR015422">
    <property type="entry name" value="PyrdxlP-dep_Trfase_small"/>
</dbReference>
<keyword evidence="1" id="KW-0808">Transferase</keyword>
<dbReference type="RefSeq" id="WP_143985441.1">
    <property type="nucleotide sequence ID" value="NZ_CP041692.1"/>
</dbReference>
<dbReference type="Gene3D" id="3.90.1150.10">
    <property type="entry name" value="Aspartate Aminotransferase, domain 1"/>
    <property type="match status" value="1"/>
</dbReference>